<keyword evidence="14" id="KW-0407">Ion channel</keyword>
<dbReference type="SUPFAM" id="SSF55785">
    <property type="entry name" value="PYP-like sensor domain (PAS domain)"/>
    <property type="match status" value="1"/>
</dbReference>
<dbReference type="Gene3D" id="1.10.287.70">
    <property type="match status" value="1"/>
</dbReference>
<dbReference type="FunFam" id="3.30.450.20:FF:000001">
    <property type="entry name" value="Potassium voltage-gated channel subfamily H member 7"/>
    <property type="match status" value="1"/>
</dbReference>
<evidence type="ECO:0000313" key="23">
    <source>
        <dbReference type="EMBL" id="TRY98955.1"/>
    </source>
</evidence>
<dbReference type="GO" id="GO:0005242">
    <property type="term" value="F:inward rectifier potassium channel activity"/>
    <property type="evidence" value="ECO:0007669"/>
    <property type="project" value="TreeGrafter"/>
</dbReference>
<dbReference type="SMART" id="SM01391">
    <property type="entry name" value="Filament"/>
    <property type="match status" value="1"/>
</dbReference>
<dbReference type="Gene3D" id="1.20.5.170">
    <property type="match status" value="1"/>
</dbReference>
<evidence type="ECO:0000256" key="7">
    <source>
        <dbReference type="ARBA" id="ARBA00022826"/>
    </source>
</evidence>
<evidence type="ECO:0008006" key="25">
    <source>
        <dbReference type="Google" id="ProtNLM"/>
    </source>
</evidence>
<protein>
    <recommendedName>
        <fullName evidence="25">Cyclic nucleotide-binding domain-containing protein</fullName>
    </recommendedName>
</protein>
<keyword evidence="9" id="KW-0630">Potassium</keyword>
<dbReference type="InterPro" id="IPR035965">
    <property type="entry name" value="PAS-like_dom_sf"/>
</dbReference>
<dbReference type="Pfam" id="PF00520">
    <property type="entry name" value="Ion_trans"/>
    <property type="match status" value="1"/>
</dbReference>
<gene>
    <name evidence="23" type="ORF">DNTS_001229</name>
</gene>
<feature type="transmembrane region" description="Helical" evidence="20">
    <location>
        <begin position="824"/>
        <end position="848"/>
    </location>
</feature>
<dbReference type="GO" id="GO:0086013">
    <property type="term" value="P:membrane repolarization during cardiac muscle cell action potential"/>
    <property type="evidence" value="ECO:0007669"/>
    <property type="project" value="TreeGrafter"/>
</dbReference>
<dbReference type="PANTHER" id="PTHR10217">
    <property type="entry name" value="VOLTAGE AND LIGAND GATED POTASSIUM CHANNEL"/>
    <property type="match status" value="1"/>
</dbReference>
<evidence type="ECO:0000256" key="15">
    <source>
        <dbReference type="ARBA" id="ARBA00034430"/>
    </source>
</evidence>
<evidence type="ECO:0000259" key="21">
    <source>
        <dbReference type="PROSITE" id="PS50042"/>
    </source>
</evidence>
<dbReference type="Gene3D" id="1.20.5.500">
    <property type="entry name" value="Single helix bin"/>
    <property type="match status" value="1"/>
</dbReference>
<keyword evidence="6 17" id="KW-0403">Intermediate filament</keyword>
<comment type="subcellular location">
    <subcellularLocation>
        <location evidence="1">Cell membrane</location>
        <topology evidence="1">Multi-pass membrane protein</topology>
    </subcellularLocation>
</comment>
<dbReference type="InterPro" id="IPR039008">
    <property type="entry name" value="IF_rod_dom"/>
</dbReference>
<evidence type="ECO:0000256" key="8">
    <source>
        <dbReference type="ARBA" id="ARBA00022882"/>
    </source>
</evidence>
<reference evidence="23 24" key="1">
    <citation type="journal article" date="2019" name="Sci. Data">
        <title>Hybrid genome assembly and annotation of Danionella translucida.</title>
        <authorList>
            <person name="Kadobianskyi M."/>
            <person name="Schulze L."/>
            <person name="Schuelke M."/>
            <person name="Judkewitz B."/>
        </authorList>
    </citation>
    <scope>NUCLEOTIDE SEQUENCE [LARGE SCALE GENOMIC DNA]</scope>
    <source>
        <strain evidence="23 24">Bolton</strain>
    </source>
</reference>
<evidence type="ECO:0000256" key="19">
    <source>
        <dbReference type="SAM" id="MobiDB-lite"/>
    </source>
</evidence>
<dbReference type="InterPro" id="IPR018039">
    <property type="entry name" value="IF_conserved"/>
</dbReference>
<feature type="transmembrane region" description="Helical" evidence="20">
    <location>
        <begin position="1063"/>
        <end position="1087"/>
    </location>
</feature>
<dbReference type="FunFam" id="1.20.5.1160:FF:000001">
    <property type="entry name" value="Keratin type II"/>
    <property type="match status" value="1"/>
</dbReference>
<evidence type="ECO:0000256" key="6">
    <source>
        <dbReference type="ARBA" id="ARBA00022754"/>
    </source>
</evidence>
<feature type="coiled-coil region" evidence="18">
    <location>
        <begin position="1429"/>
        <end position="1456"/>
    </location>
</feature>
<evidence type="ECO:0000256" key="17">
    <source>
        <dbReference type="RuleBase" id="RU000685"/>
    </source>
</evidence>
<dbReference type="FunFam" id="1.20.5.170:FF:000002">
    <property type="entry name" value="Type I keratin KA11"/>
    <property type="match status" value="1"/>
</dbReference>
<dbReference type="InterPro" id="IPR000014">
    <property type="entry name" value="PAS"/>
</dbReference>
<evidence type="ECO:0000256" key="18">
    <source>
        <dbReference type="SAM" id="Coils"/>
    </source>
</evidence>
<dbReference type="SUPFAM" id="SSF90257">
    <property type="entry name" value="Myosin rod fragments"/>
    <property type="match status" value="1"/>
</dbReference>
<feature type="region of interest" description="Disordered" evidence="19">
    <location>
        <begin position="1513"/>
        <end position="1605"/>
    </location>
</feature>
<comment type="caution">
    <text evidence="23">The sequence shown here is derived from an EMBL/GenBank/DDBJ whole genome shotgun (WGS) entry which is preliminary data.</text>
</comment>
<dbReference type="STRING" id="623744.A0A553R9W1"/>
<dbReference type="CDD" id="cd00038">
    <property type="entry name" value="CAP_ED"/>
    <property type="match status" value="1"/>
</dbReference>
<keyword evidence="13 20" id="KW-0472">Membrane</keyword>
<comment type="catalytic activity">
    <reaction evidence="15">
        <text>K(+)(in) = K(+)(out)</text>
        <dbReference type="Rhea" id="RHEA:29463"/>
        <dbReference type="ChEBI" id="CHEBI:29103"/>
    </reaction>
</comment>
<dbReference type="Gene3D" id="3.30.450.20">
    <property type="entry name" value="PAS domain"/>
    <property type="match status" value="1"/>
</dbReference>
<evidence type="ECO:0000256" key="11">
    <source>
        <dbReference type="ARBA" id="ARBA00023054"/>
    </source>
</evidence>
<feature type="domain" description="Cyclic nucleotide-binding" evidence="21">
    <location>
        <begin position="1166"/>
        <end position="1266"/>
    </location>
</feature>
<dbReference type="Pfam" id="PF04732">
    <property type="entry name" value="Filament_head"/>
    <property type="match status" value="1"/>
</dbReference>
<feature type="region of interest" description="Disordered" evidence="19">
    <location>
        <begin position="1298"/>
        <end position="1327"/>
    </location>
</feature>
<dbReference type="Pfam" id="PF00027">
    <property type="entry name" value="cNMP_binding"/>
    <property type="match status" value="1"/>
</dbReference>
<dbReference type="InterPro" id="IPR003967">
    <property type="entry name" value="K_chnl_volt-dep_ERG"/>
</dbReference>
<dbReference type="GO" id="GO:0005886">
    <property type="term" value="C:plasma membrane"/>
    <property type="evidence" value="ECO:0007669"/>
    <property type="project" value="UniProtKB-SubCell"/>
</dbReference>
<dbReference type="GO" id="GO:0005882">
    <property type="term" value="C:intermediate filament"/>
    <property type="evidence" value="ECO:0007669"/>
    <property type="project" value="UniProtKB-KW"/>
</dbReference>
<feature type="coiled-coil region" evidence="18">
    <location>
        <begin position="99"/>
        <end position="233"/>
    </location>
</feature>
<dbReference type="FunFam" id="2.60.120.10:FF:000011">
    <property type="entry name" value="Potassium channel, voltage-gated eag-related subfamily H, member 7"/>
    <property type="match status" value="1"/>
</dbReference>
<feature type="region of interest" description="Disordered" evidence="19">
    <location>
        <begin position="1"/>
        <end position="54"/>
    </location>
</feature>
<evidence type="ECO:0000256" key="5">
    <source>
        <dbReference type="ARBA" id="ARBA00022692"/>
    </source>
</evidence>
<keyword evidence="7" id="KW-0631">Potassium channel</keyword>
<dbReference type="PRINTS" id="PR01470">
    <property type="entry name" value="ERGCHANNEL"/>
</dbReference>
<feature type="transmembrane region" description="Helical" evidence="20">
    <location>
        <begin position="964"/>
        <end position="990"/>
    </location>
</feature>
<dbReference type="SUPFAM" id="SSF51206">
    <property type="entry name" value="cAMP-binding domain-like"/>
    <property type="match status" value="1"/>
</dbReference>
<keyword evidence="8" id="KW-0851">Voltage-gated channel</keyword>
<dbReference type="Pfam" id="PF13426">
    <property type="entry name" value="PAS_9"/>
    <property type="match status" value="1"/>
</dbReference>
<accession>A0A553R9W1</accession>
<dbReference type="PANTHER" id="PTHR10217:SF638">
    <property type="entry name" value="ERG K+ CHANNEL"/>
    <property type="match status" value="1"/>
</dbReference>
<feature type="domain" description="IF rod" evidence="22">
    <location>
        <begin position="81"/>
        <end position="389"/>
    </location>
</feature>
<dbReference type="PROSITE" id="PS51842">
    <property type="entry name" value="IF_ROD_2"/>
    <property type="match status" value="1"/>
</dbReference>
<sequence>MESQRTFSSYRKRFGSTTGSPSSGISSRMSTGRLSFHGSPRHLTSTPGSFSTSRLSLGGERLDFSADSLLKAQFRETRTNEKVEMMGLNDRFASYIEKVRFLEQQNKLLVAELNQLRGKEPSRLGDIYQEELRELRRQVDGLNANKARLEIERDNLSSDLATVKHRLQDETALRQEAENNLNAFRQDVDEASMTRVQLERKVEALQDEIAFLKKVHEEELRELQEQLMAQQVHVDLDVSKPDLTAALKDIRAQFEAMATSNMQETEEWYRSKFVDLTDAANRNAEALRQAKQEANDYRRQIQGLTCDLESLRGSNESLERQLREMEERFAIETAGYQDTVARLEDEIQMLKEEMARHLQEYQDLLNVKLALDIEITTYRKLLEGEESRITVPVQNFTNLQFRDTTLDTKLTPEAHVKRSIVVRTVETRDGENTYLDTIIRKFDGQNRKFLIANAQMKNCGIIYCNEGFCQMFGFSRAEIMQQSCTCPFLVGPGTMKSSLAQLAQALLGSEERKVEILYYSKEGTCRPCLVDVIPVKNEEGVVIMFILNFQELLDPSLKKGGLRQRMAHSWLRAGQRRKMHLRMPSLRVKRQPSLPKDHFEGVVVDLLQPSSEEVALKDLQMSPDSCSKSETQALIQQTPSLCEFSLSRASDRLDPTGPALKHSLSRESVRSLRRASSLHDIDGMREQWSDLKPSNMNSTSDSDLMRHRAIGRIPQVTISFGSDRLRPPSPAEIEIIAPSKIKDRTQNVSEKVTQVTQFERAAFPSVISLCDCLRTDVSENATMSMKQKLKPVLSLGADVLPEYKLQAPRIHKWTILHYSPFKAVWDWIILLLVLYTAVFTPYSAAFLLNEQEDERRRTCGYTCNPLNVVDLVVDVMFIIDILINFRTTYVNHNDEVVSNPARIAQHYFKGWFLIDIVAAIPFDLLIFRSGSDEPQTTTLIGLLKTARLLRLVRVARKLDRYSEYGAAVLFLLMCTFALIAHWLACIWYAIGNMERTSSARIGGMKIGWLDNLADQIGKQYNDSDYFSGPSIKDKYVTALYFTFSSLTSVGFGNVSPNTNPEKIFSICVMLIGSLMYASIFGNVSAIIQRLYSGTARYHTQMLRVKEFIRFHQIPGGLRQRLEEYFQHAWSYTNGIDMNAVLKGFPECLQADICLHLNRSLLQNCKAFRGASKGCLRALAMRFKTTHAPPGDTLVHSGDVLTAVYFISRGSIEILREDVVVAILGKNDIFGEPISLYGRPGKSSADVRALTYCDLHKILRDDLLEVLDMYPDFSDNFWRNLEITFNLRDADRIMHATPSEDSDCAYRRPRRRRNPLQRKRPDGMDRDGMDTYPVQSCSPMGNHQGAIPLSHWDELCSNGSAASLSSEEDFKPLVSGRGKLYSPGAEVQDFGPPAVALLPSENTMSSSMGGSHLYKAAPVSMSEFYNDRRSSAVEDRAGQLQARLELLQAQLNRLESRMTADINVILQLLQRQMAPVPPAYCTVSPLVSPAGPPSTLYSTNTAAVAHSIVPTLQITGTPLPEKSSDSGSSKEKSPDSLSSGIHLTVASSDTMSMSPETELCVPTAEPHPLGSSLRFPSLPDSLESPRTPVASPDIQRHLSDPILPVS</sequence>
<dbReference type="SMART" id="SM00100">
    <property type="entry name" value="cNMP"/>
    <property type="match status" value="1"/>
</dbReference>
<name>A0A553R9W1_9TELE</name>
<keyword evidence="12" id="KW-0406">Ion transport</keyword>
<dbReference type="Gene3D" id="1.20.5.1160">
    <property type="entry name" value="Vasodilator-stimulated phosphoprotein"/>
    <property type="match status" value="1"/>
</dbReference>
<feature type="transmembrane region" description="Helical" evidence="20">
    <location>
        <begin position="1035"/>
        <end position="1051"/>
    </location>
</feature>
<feature type="compositionally biased region" description="Polar residues" evidence="19">
    <location>
        <begin position="42"/>
        <end position="54"/>
    </location>
</feature>
<dbReference type="Pfam" id="PF00038">
    <property type="entry name" value="Filament"/>
    <property type="match status" value="1"/>
</dbReference>
<organism evidence="23 24">
    <name type="scientific">Danionella cerebrum</name>
    <dbReference type="NCBI Taxonomy" id="2873325"/>
    <lineage>
        <taxon>Eukaryota</taxon>
        <taxon>Metazoa</taxon>
        <taxon>Chordata</taxon>
        <taxon>Craniata</taxon>
        <taxon>Vertebrata</taxon>
        <taxon>Euteleostomi</taxon>
        <taxon>Actinopterygii</taxon>
        <taxon>Neopterygii</taxon>
        <taxon>Teleostei</taxon>
        <taxon>Ostariophysi</taxon>
        <taxon>Cypriniformes</taxon>
        <taxon>Danionidae</taxon>
        <taxon>Danioninae</taxon>
        <taxon>Danionella</taxon>
    </lineage>
</organism>
<evidence type="ECO:0000256" key="13">
    <source>
        <dbReference type="ARBA" id="ARBA00023136"/>
    </source>
</evidence>
<dbReference type="InterPro" id="IPR050818">
    <property type="entry name" value="KCNH_animal-type"/>
</dbReference>
<dbReference type="Proteomes" id="UP000316079">
    <property type="component" value="Unassembled WGS sequence"/>
</dbReference>
<feature type="compositionally biased region" description="Basic residues" evidence="19">
    <location>
        <begin position="1306"/>
        <end position="1317"/>
    </location>
</feature>
<dbReference type="InterPro" id="IPR000595">
    <property type="entry name" value="cNMP-bd_dom"/>
</dbReference>
<dbReference type="FunFam" id="1.10.1200.260:FF:000001">
    <property type="entry name" value="Potassium voltage-gated channel subfamily H member 7"/>
    <property type="match status" value="1"/>
</dbReference>
<keyword evidence="4" id="KW-0633">Potassium transport</keyword>
<evidence type="ECO:0000256" key="10">
    <source>
        <dbReference type="ARBA" id="ARBA00022989"/>
    </source>
</evidence>
<dbReference type="GO" id="GO:0034702">
    <property type="term" value="C:monoatomic ion channel complex"/>
    <property type="evidence" value="ECO:0007669"/>
    <property type="project" value="UniProtKB-KW"/>
</dbReference>
<evidence type="ECO:0000256" key="12">
    <source>
        <dbReference type="ARBA" id="ARBA00023065"/>
    </source>
</evidence>
<evidence type="ECO:0000256" key="9">
    <source>
        <dbReference type="ARBA" id="ARBA00022958"/>
    </source>
</evidence>
<evidence type="ECO:0000256" key="20">
    <source>
        <dbReference type="SAM" id="Phobius"/>
    </source>
</evidence>
<keyword evidence="5 20" id="KW-0812">Transmembrane</keyword>
<keyword evidence="3" id="KW-1003">Cell membrane</keyword>
<dbReference type="InterPro" id="IPR014710">
    <property type="entry name" value="RmlC-like_jellyroll"/>
</dbReference>
<proteinExistence type="inferred from homology"/>
<dbReference type="EMBL" id="SRMA01025122">
    <property type="protein sequence ID" value="TRY98955.1"/>
    <property type="molecule type" value="Genomic_DNA"/>
</dbReference>
<evidence type="ECO:0000256" key="3">
    <source>
        <dbReference type="ARBA" id="ARBA00022475"/>
    </source>
</evidence>
<dbReference type="Gene3D" id="1.10.1200.260">
    <property type="match status" value="1"/>
</dbReference>
<dbReference type="SUPFAM" id="SSF64593">
    <property type="entry name" value="Intermediate filament protein, coiled coil region"/>
    <property type="match status" value="2"/>
</dbReference>
<keyword evidence="11 18" id="KW-0175">Coiled coil</keyword>
<feature type="compositionally biased region" description="Polar residues" evidence="19">
    <location>
        <begin position="1544"/>
        <end position="1554"/>
    </location>
</feature>
<evidence type="ECO:0000256" key="14">
    <source>
        <dbReference type="ARBA" id="ARBA00023303"/>
    </source>
</evidence>
<evidence type="ECO:0000259" key="22">
    <source>
        <dbReference type="PROSITE" id="PS51842"/>
    </source>
</evidence>
<keyword evidence="24" id="KW-1185">Reference proteome</keyword>
<dbReference type="InterPro" id="IPR018490">
    <property type="entry name" value="cNMP-bd_dom_sf"/>
</dbReference>
<feature type="compositionally biased region" description="Basic and acidic residues" evidence="19">
    <location>
        <begin position="1521"/>
        <end position="1533"/>
    </location>
</feature>
<dbReference type="SUPFAM" id="SSF81324">
    <property type="entry name" value="Voltage-gated potassium channels"/>
    <property type="match status" value="1"/>
</dbReference>
<feature type="compositionally biased region" description="Basic and acidic residues" evidence="19">
    <location>
        <begin position="1318"/>
        <end position="1327"/>
    </location>
</feature>
<feature type="coiled-coil region" evidence="18">
    <location>
        <begin position="276"/>
        <end position="367"/>
    </location>
</feature>
<dbReference type="GO" id="GO:0086091">
    <property type="term" value="P:regulation of heart rate by cardiac conduction"/>
    <property type="evidence" value="ECO:0007669"/>
    <property type="project" value="TreeGrafter"/>
</dbReference>
<dbReference type="PROSITE" id="PS50042">
    <property type="entry name" value="CNMP_BINDING_3"/>
    <property type="match status" value="1"/>
</dbReference>
<dbReference type="PROSITE" id="PS00226">
    <property type="entry name" value="IF_ROD_1"/>
    <property type="match status" value="1"/>
</dbReference>
<dbReference type="OrthoDB" id="432483at2759"/>
<feature type="compositionally biased region" description="Low complexity" evidence="19">
    <location>
        <begin position="15"/>
        <end position="32"/>
    </location>
</feature>
<dbReference type="GO" id="GO:0060307">
    <property type="term" value="P:regulation of ventricular cardiac muscle cell membrane repolarization"/>
    <property type="evidence" value="ECO:0007669"/>
    <property type="project" value="TreeGrafter"/>
</dbReference>
<evidence type="ECO:0000256" key="2">
    <source>
        <dbReference type="ARBA" id="ARBA00022448"/>
    </source>
</evidence>
<comment type="similarity">
    <text evidence="16 17">Belongs to the intermediate filament family.</text>
</comment>
<keyword evidence="10 20" id="KW-1133">Transmembrane helix</keyword>
<evidence type="ECO:0000256" key="1">
    <source>
        <dbReference type="ARBA" id="ARBA00004651"/>
    </source>
</evidence>
<dbReference type="Gene3D" id="2.60.120.10">
    <property type="entry name" value="Jelly Rolls"/>
    <property type="match status" value="1"/>
</dbReference>
<dbReference type="FunFam" id="1.20.5.500:FF:000001">
    <property type="entry name" value="Type II keratin 23"/>
    <property type="match status" value="1"/>
</dbReference>
<dbReference type="InterPro" id="IPR005821">
    <property type="entry name" value="Ion_trans_dom"/>
</dbReference>
<evidence type="ECO:0000256" key="16">
    <source>
        <dbReference type="ARBA" id="ARBA00061646"/>
    </source>
</evidence>
<evidence type="ECO:0000256" key="4">
    <source>
        <dbReference type="ARBA" id="ARBA00022538"/>
    </source>
</evidence>
<dbReference type="PRINTS" id="PR01463">
    <property type="entry name" value="EAGCHANLFMLY"/>
</dbReference>
<dbReference type="InterPro" id="IPR006821">
    <property type="entry name" value="Intermed_filament_DNA-bd"/>
</dbReference>
<dbReference type="CDD" id="cd00130">
    <property type="entry name" value="PAS"/>
    <property type="match status" value="1"/>
</dbReference>
<dbReference type="FunFam" id="1.10.287.70:FF:000020">
    <property type="entry name" value="Potassium channel, voltage-gated eag-related subfamily H, member 7"/>
    <property type="match status" value="1"/>
</dbReference>
<dbReference type="InterPro" id="IPR003938">
    <property type="entry name" value="K_chnl_volt-dep_EAG/ELK/ERG"/>
</dbReference>
<evidence type="ECO:0000313" key="24">
    <source>
        <dbReference type="Proteomes" id="UP000316079"/>
    </source>
</evidence>
<keyword evidence="2" id="KW-0813">Transport</keyword>